<dbReference type="AlphaFoldDB" id="A0A2K9E2I6"/>
<gene>
    <name evidence="2" type="ORF">HVS_03090</name>
</gene>
<evidence type="ECO:0000259" key="1">
    <source>
        <dbReference type="Pfam" id="PF25302"/>
    </source>
</evidence>
<dbReference type="NCBIfam" id="NF047619">
    <property type="entry name" value="NADase_discoid"/>
    <property type="match status" value="1"/>
</dbReference>
<protein>
    <recommendedName>
        <fullName evidence="1">NAD glycohydrolase translocation F5/8 type C domain-containing protein</fullName>
    </recommendedName>
</protein>
<evidence type="ECO:0000313" key="2">
    <source>
        <dbReference type="EMBL" id="AUG56568.1"/>
    </source>
</evidence>
<proteinExistence type="predicted"/>
<dbReference type="Proteomes" id="UP000233534">
    <property type="component" value="Chromosome"/>
</dbReference>
<dbReference type="Pfam" id="PF25302">
    <property type="entry name" value="NADase_transloc"/>
    <property type="match status" value="1"/>
</dbReference>
<reference evidence="2 3" key="1">
    <citation type="submission" date="2017-12" db="EMBL/GenBank/DDBJ databases">
        <title>Complete genome sequence of Herbivorax saccincola GGR1, a novel Cellulosome-producing hydrolytic bacterium in a thermophilic biogas plant, established by Illumina and Nanopore MinION sequencing.</title>
        <authorList>
            <person name="Pechtl A."/>
            <person name="Ruckert C."/>
            <person name="Koeck D.E."/>
            <person name="Maus I."/>
            <person name="Winkler A."/>
            <person name="Kalinowski J."/>
            <person name="Puhler A."/>
            <person name="Schwarz W.W."/>
            <person name="Zverlov V.V."/>
            <person name="Schluter A."/>
            <person name="Liebl W."/>
        </authorList>
    </citation>
    <scope>NUCLEOTIDE SEQUENCE [LARGE SCALE GENOMIC DNA]</scope>
    <source>
        <strain evidence="3">SR1</strain>
    </source>
</reference>
<name>A0A2K9E2I6_9FIRM</name>
<dbReference type="InterPro" id="IPR057561">
    <property type="entry name" value="NADase_transloc"/>
</dbReference>
<organism evidence="2 3">
    <name type="scientific">Acetivibrio saccincola</name>
    <dbReference type="NCBI Taxonomy" id="1677857"/>
    <lineage>
        <taxon>Bacteria</taxon>
        <taxon>Bacillati</taxon>
        <taxon>Bacillota</taxon>
        <taxon>Clostridia</taxon>
        <taxon>Eubacteriales</taxon>
        <taxon>Oscillospiraceae</taxon>
        <taxon>Acetivibrio</taxon>
    </lineage>
</organism>
<evidence type="ECO:0000313" key="3">
    <source>
        <dbReference type="Proteomes" id="UP000233534"/>
    </source>
</evidence>
<keyword evidence="3" id="KW-1185">Reference proteome</keyword>
<feature type="domain" description="NAD glycohydrolase translocation F5/8 type C" evidence="1">
    <location>
        <begin position="138"/>
        <end position="188"/>
    </location>
</feature>
<accession>A0A2K9E2I6</accession>
<dbReference type="KEGG" id="hsc:HVS_03090"/>
<sequence>MLRIKISFSSLLILIILILNGCNNEINQVEIDEDNTNISIENIETGSDFTLDDIKEFILFADTLADKITDQYTLSNKIIGKYDGIDVGEIKGEYDTFTKVRELIGDYYTDEIIDLEIRQRYLVNLYGKIGRIHASGEKTIEKSLEDGIFDYQIIDFEKVIDVKNIIITILEVYPGNKYNDTCISEIKIYR</sequence>
<dbReference type="EMBL" id="CP025197">
    <property type="protein sequence ID" value="AUG56568.1"/>
    <property type="molecule type" value="Genomic_DNA"/>
</dbReference>